<protein>
    <submittedName>
        <fullName evidence="2">Peptidoglycan L-alanyl-D-glutamate endopeptidase CwlK</fullName>
    </submittedName>
</protein>
<keyword evidence="3" id="KW-1185">Reference proteome</keyword>
<dbReference type="SUPFAM" id="SSF55166">
    <property type="entry name" value="Hedgehog/DD-peptidase"/>
    <property type="match status" value="1"/>
</dbReference>
<dbReference type="GO" id="GO:0008233">
    <property type="term" value="F:peptidase activity"/>
    <property type="evidence" value="ECO:0007669"/>
    <property type="project" value="InterPro"/>
</dbReference>
<name>A0A1I0TNT5_9SPHI</name>
<dbReference type="STRING" id="332999.SAMN04488511_11258"/>
<dbReference type="OrthoDB" id="9799970at2"/>
<evidence type="ECO:0000313" key="3">
    <source>
        <dbReference type="Proteomes" id="UP000198836"/>
    </source>
</evidence>
<gene>
    <name evidence="2" type="ORF">SAMN04488511_11258</name>
</gene>
<proteinExistence type="predicted"/>
<dbReference type="RefSeq" id="WP_090985144.1">
    <property type="nucleotide sequence ID" value="NZ_CP031708.1"/>
</dbReference>
<sequence length="242" mass="27363">MDKPSQTKIQLLHPDLRELAISTFSQAEAKLTGRSKPRITATLRTFKEQQDLYNLGRTVVNPDGRSASKPMGNIVTNAKAGQSIHNYGLALDFVLVIDGKDTSWNMVKDYDQDGRSDWMEVVNVFKANGWEWGGDWVSFKDGPHLQHDYGYTWQQLQAKMIAGEQRNGYVILDRPPVVVPNLYRTTTALNFRTGPSVTSEKIKKIPVILKGEHVAEISRDGEWSLVSYEEIQGYVSNKYLSK</sequence>
<organism evidence="2 3">
    <name type="scientific">Pedobacter suwonensis</name>
    <dbReference type="NCBI Taxonomy" id="332999"/>
    <lineage>
        <taxon>Bacteria</taxon>
        <taxon>Pseudomonadati</taxon>
        <taxon>Bacteroidota</taxon>
        <taxon>Sphingobacteriia</taxon>
        <taxon>Sphingobacteriales</taxon>
        <taxon>Sphingobacteriaceae</taxon>
        <taxon>Pedobacter</taxon>
    </lineage>
</organism>
<dbReference type="InterPro" id="IPR003646">
    <property type="entry name" value="SH3-like_bac-type"/>
</dbReference>
<evidence type="ECO:0000313" key="2">
    <source>
        <dbReference type="EMBL" id="SFA53438.1"/>
    </source>
</evidence>
<dbReference type="AlphaFoldDB" id="A0A1I0TNT5"/>
<dbReference type="PROSITE" id="PS51781">
    <property type="entry name" value="SH3B"/>
    <property type="match status" value="1"/>
</dbReference>
<dbReference type="InterPro" id="IPR009045">
    <property type="entry name" value="Zn_M74/Hedgehog-like"/>
</dbReference>
<dbReference type="InterPro" id="IPR039561">
    <property type="entry name" value="Peptidase_M15C"/>
</dbReference>
<reference evidence="3" key="1">
    <citation type="submission" date="2016-10" db="EMBL/GenBank/DDBJ databases">
        <authorList>
            <person name="Varghese N."/>
            <person name="Submissions S."/>
        </authorList>
    </citation>
    <scope>NUCLEOTIDE SEQUENCE [LARGE SCALE GENOMIC DNA]</scope>
    <source>
        <strain evidence="3">DSM 18130</strain>
    </source>
</reference>
<dbReference type="GeneID" id="96617020"/>
<dbReference type="Pfam" id="PF08239">
    <property type="entry name" value="SH3_3"/>
    <property type="match status" value="1"/>
</dbReference>
<dbReference type="Proteomes" id="UP000198836">
    <property type="component" value="Unassembled WGS sequence"/>
</dbReference>
<dbReference type="Gene3D" id="3.30.1380.10">
    <property type="match status" value="1"/>
</dbReference>
<dbReference type="Pfam" id="PF13539">
    <property type="entry name" value="Peptidase_M15_4"/>
    <property type="match status" value="1"/>
</dbReference>
<evidence type="ECO:0000259" key="1">
    <source>
        <dbReference type="PROSITE" id="PS51781"/>
    </source>
</evidence>
<accession>A0A1I0TNT5</accession>
<dbReference type="CDD" id="cd14845">
    <property type="entry name" value="L-Ala-D-Glu_peptidase_like"/>
    <property type="match status" value="1"/>
</dbReference>
<dbReference type="EMBL" id="FOJM01000012">
    <property type="protein sequence ID" value="SFA53438.1"/>
    <property type="molecule type" value="Genomic_DNA"/>
</dbReference>
<dbReference type="Gene3D" id="2.30.30.40">
    <property type="entry name" value="SH3 Domains"/>
    <property type="match status" value="1"/>
</dbReference>
<feature type="domain" description="SH3b" evidence="1">
    <location>
        <begin position="179"/>
        <end position="242"/>
    </location>
</feature>